<keyword evidence="1" id="KW-0732">Signal</keyword>
<protein>
    <recommendedName>
        <fullName evidence="4">DUF2314 domain-containing protein</fullName>
    </recommendedName>
</protein>
<accession>A0A1G1T5U0</accession>
<dbReference type="OrthoDB" id="881662at2"/>
<dbReference type="AlphaFoldDB" id="A0A1G1T5U0"/>
<dbReference type="EMBL" id="MDZB01000098">
    <property type="protein sequence ID" value="OGX86194.1"/>
    <property type="molecule type" value="Genomic_DNA"/>
</dbReference>
<comment type="caution">
    <text evidence="2">The sequence shown here is derived from an EMBL/GenBank/DDBJ whole genome shotgun (WGS) entry which is preliminary data.</text>
</comment>
<feature type="chain" id="PRO_5009578915" description="DUF2314 domain-containing protein" evidence="1">
    <location>
        <begin position="20"/>
        <end position="169"/>
    </location>
</feature>
<keyword evidence="3" id="KW-1185">Reference proteome</keyword>
<evidence type="ECO:0008006" key="4">
    <source>
        <dbReference type="Google" id="ProtNLM"/>
    </source>
</evidence>
<feature type="signal peptide" evidence="1">
    <location>
        <begin position="1"/>
        <end position="19"/>
    </location>
</feature>
<dbReference type="STRING" id="1908237.BEN47_01145"/>
<evidence type="ECO:0000256" key="1">
    <source>
        <dbReference type="SAM" id="SignalP"/>
    </source>
</evidence>
<dbReference type="Proteomes" id="UP000176294">
    <property type="component" value="Unassembled WGS sequence"/>
</dbReference>
<sequence length="169" mass="17952">MKSTLAFLLLLLMGAVLLAARKAPAQGERPVVLTTATAPAGLRAALARAQTGLADPLREALRTLPAAKKRFLAGLPQGDQLLLSVRVQATDTSFRQASARVLGWRGGSIQALLLPSLTGATGLAEPLPVSFPETAVVDWTMLRASGREEGNYVGRHLDAARQLERLPLR</sequence>
<organism evidence="2 3">
    <name type="scientific">Hymenobacter lapidarius</name>
    <dbReference type="NCBI Taxonomy" id="1908237"/>
    <lineage>
        <taxon>Bacteria</taxon>
        <taxon>Pseudomonadati</taxon>
        <taxon>Bacteroidota</taxon>
        <taxon>Cytophagia</taxon>
        <taxon>Cytophagales</taxon>
        <taxon>Hymenobacteraceae</taxon>
        <taxon>Hymenobacter</taxon>
    </lineage>
</organism>
<evidence type="ECO:0000313" key="3">
    <source>
        <dbReference type="Proteomes" id="UP000176294"/>
    </source>
</evidence>
<name>A0A1G1T5U0_9BACT</name>
<reference evidence="2 3" key="1">
    <citation type="submission" date="2016-08" db="EMBL/GenBank/DDBJ databases">
        <title>Hymenobacter coccineus sp. nov., Hymenobacter lapidarius sp. nov. and Hymenobacter glacialis sp. nov., isolated from Antarctic soil.</title>
        <authorList>
            <person name="Sedlacek I."/>
            <person name="Kralova S."/>
            <person name="Kyrova K."/>
            <person name="Maslanova I."/>
            <person name="Stankova E."/>
            <person name="Vrbovska V."/>
            <person name="Nemec M."/>
            <person name="Bartak M."/>
            <person name="Svec P."/>
            <person name="Busse H.-J."/>
            <person name="Pantucek R."/>
        </authorList>
    </citation>
    <scope>NUCLEOTIDE SEQUENCE [LARGE SCALE GENOMIC DNA]</scope>
    <source>
        <strain evidence="2 3">CCM 8643</strain>
    </source>
</reference>
<evidence type="ECO:0000313" key="2">
    <source>
        <dbReference type="EMBL" id="OGX86194.1"/>
    </source>
</evidence>
<dbReference type="RefSeq" id="WP_070727183.1">
    <property type="nucleotide sequence ID" value="NZ_MDZB01000098.1"/>
</dbReference>
<gene>
    <name evidence="2" type="ORF">BEN47_01145</name>
</gene>
<proteinExistence type="predicted"/>